<gene>
    <name evidence="2" type="ORF">KIL84_007937</name>
</gene>
<accession>A0A9D4AW39</accession>
<protein>
    <submittedName>
        <fullName evidence="2">Uncharacterized protein</fullName>
    </submittedName>
</protein>
<dbReference type="AlphaFoldDB" id="A0A9D4AW39"/>
<evidence type="ECO:0000256" key="1">
    <source>
        <dbReference type="SAM" id="MobiDB-lite"/>
    </source>
</evidence>
<reference evidence="2" key="1">
    <citation type="submission" date="2021-09" db="EMBL/GenBank/DDBJ databases">
        <title>The genome of Mauremys mutica provides insights into the evolution of semi-aquatic lifestyle.</title>
        <authorList>
            <person name="Gong S."/>
            <person name="Gao Y."/>
        </authorList>
    </citation>
    <scope>NUCLEOTIDE SEQUENCE</scope>
    <source>
        <strain evidence="2">MM-2020</strain>
        <tissue evidence="2">Muscle</tissue>
    </source>
</reference>
<sequence>MGPTTQGLASGAGATLHLRSYRWHQCRRKPTASCGPQEHGQRGRGRFPVSSCPVDRVAADPGL</sequence>
<comment type="caution">
    <text evidence="2">The sequence shown here is derived from an EMBL/GenBank/DDBJ whole genome shotgun (WGS) entry which is preliminary data.</text>
</comment>
<keyword evidence="3" id="KW-1185">Reference proteome</keyword>
<name>A0A9D4AW39_9SAUR</name>
<evidence type="ECO:0000313" key="3">
    <source>
        <dbReference type="Proteomes" id="UP000827986"/>
    </source>
</evidence>
<evidence type="ECO:0000313" key="2">
    <source>
        <dbReference type="EMBL" id="KAH1172319.1"/>
    </source>
</evidence>
<feature type="region of interest" description="Disordered" evidence="1">
    <location>
        <begin position="28"/>
        <end position="63"/>
    </location>
</feature>
<organism evidence="2 3">
    <name type="scientific">Mauremys mutica</name>
    <name type="common">yellowpond turtle</name>
    <dbReference type="NCBI Taxonomy" id="74926"/>
    <lineage>
        <taxon>Eukaryota</taxon>
        <taxon>Metazoa</taxon>
        <taxon>Chordata</taxon>
        <taxon>Craniata</taxon>
        <taxon>Vertebrata</taxon>
        <taxon>Euteleostomi</taxon>
        <taxon>Archelosauria</taxon>
        <taxon>Testudinata</taxon>
        <taxon>Testudines</taxon>
        <taxon>Cryptodira</taxon>
        <taxon>Durocryptodira</taxon>
        <taxon>Testudinoidea</taxon>
        <taxon>Geoemydidae</taxon>
        <taxon>Geoemydinae</taxon>
        <taxon>Mauremys</taxon>
    </lineage>
</organism>
<dbReference type="Proteomes" id="UP000827986">
    <property type="component" value="Unassembled WGS sequence"/>
</dbReference>
<proteinExistence type="predicted"/>
<dbReference type="EMBL" id="JAHDVG010000483">
    <property type="protein sequence ID" value="KAH1172319.1"/>
    <property type="molecule type" value="Genomic_DNA"/>
</dbReference>